<name>A0ABV7UBP0_9HYPH</name>
<organism evidence="1 2">
    <name type="scientific">Camelimonas fluminis</name>
    <dbReference type="NCBI Taxonomy" id="1576911"/>
    <lineage>
        <taxon>Bacteria</taxon>
        <taxon>Pseudomonadati</taxon>
        <taxon>Pseudomonadota</taxon>
        <taxon>Alphaproteobacteria</taxon>
        <taxon>Hyphomicrobiales</taxon>
        <taxon>Chelatococcaceae</taxon>
        <taxon>Camelimonas</taxon>
    </lineage>
</organism>
<accession>A0ABV7UBP0</accession>
<dbReference type="Proteomes" id="UP001595704">
    <property type="component" value="Unassembled WGS sequence"/>
</dbReference>
<proteinExistence type="predicted"/>
<gene>
    <name evidence="1" type="ORF">ACFONL_01255</name>
</gene>
<evidence type="ECO:0000313" key="1">
    <source>
        <dbReference type="EMBL" id="MFC3636019.1"/>
    </source>
</evidence>
<sequence>MRADHTEGKTALEIDEEQTARIEQLARRIGLAAEDLEEAITDLIASPLVEVRPGVIYFERIPVLLDLVVEAAREVRGLAKDQMKRF</sequence>
<comment type="caution">
    <text evidence="1">The sequence shown here is derived from an EMBL/GenBank/DDBJ whole genome shotgun (WGS) entry which is preliminary data.</text>
</comment>
<keyword evidence="2" id="KW-1185">Reference proteome</keyword>
<reference evidence="2" key="1">
    <citation type="journal article" date="2019" name="Int. J. Syst. Evol. Microbiol.">
        <title>The Global Catalogue of Microorganisms (GCM) 10K type strain sequencing project: providing services to taxonomists for standard genome sequencing and annotation.</title>
        <authorList>
            <consortium name="The Broad Institute Genomics Platform"/>
            <consortium name="The Broad Institute Genome Sequencing Center for Infectious Disease"/>
            <person name="Wu L."/>
            <person name="Ma J."/>
        </authorList>
    </citation>
    <scope>NUCLEOTIDE SEQUENCE [LARGE SCALE GENOMIC DNA]</scope>
    <source>
        <strain evidence="2">KCTC 42282</strain>
    </source>
</reference>
<dbReference type="EMBL" id="JBHRYC010000014">
    <property type="protein sequence ID" value="MFC3636019.1"/>
    <property type="molecule type" value="Genomic_DNA"/>
</dbReference>
<dbReference type="RefSeq" id="WP_191321423.1">
    <property type="nucleotide sequence ID" value="NZ_BNCG01000078.1"/>
</dbReference>
<evidence type="ECO:0000313" key="2">
    <source>
        <dbReference type="Proteomes" id="UP001595704"/>
    </source>
</evidence>
<protein>
    <submittedName>
        <fullName evidence="1">Uncharacterized protein</fullName>
    </submittedName>
</protein>